<reference evidence="2" key="1">
    <citation type="submission" date="2018-11" db="EMBL/GenBank/DDBJ databases">
        <authorList>
            <consortium name="Pathogen Informatics"/>
        </authorList>
    </citation>
    <scope>NUCLEOTIDE SEQUENCE</scope>
</reference>
<dbReference type="Pfam" id="PF26215">
    <property type="entry name" value="HTH_animal"/>
    <property type="match status" value="1"/>
</dbReference>
<dbReference type="OrthoDB" id="6245638at2759"/>
<dbReference type="PANTHER" id="PTHR21301">
    <property type="entry name" value="REVERSE TRANSCRIPTASE"/>
    <property type="match status" value="1"/>
</dbReference>
<protein>
    <recommendedName>
        <fullName evidence="1">Helix-turn-helix domain-containing protein</fullName>
    </recommendedName>
</protein>
<dbReference type="Proteomes" id="UP000784294">
    <property type="component" value="Unassembled WGS sequence"/>
</dbReference>
<organism evidence="2 3">
    <name type="scientific">Protopolystoma xenopodis</name>
    <dbReference type="NCBI Taxonomy" id="117903"/>
    <lineage>
        <taxon>Eukaryota</taxon>
        <taxon>Metazoa</taxon>
        <taxon>Spiralia</taxon>
        <taxon>Lophotrochozoa</taxon>
        <taxon>Platyhelminthes</taxon>
        <taxon>Monogenea</taxon>
        <taxon>Polyopisthocotylea</taxon>
        <taxon>Polystomatidea</taxon>
        <taxon>Polystomatidae</taxon>
        <taxon>Protopolystoma</taxon>
    </lineage>
</organism>
<evidence type="ECO:0000313" key="2">
    <source>
        <dbReference type="EMBL" id="VEL10155.1"/>
    </source>
</evidence>
<accession>A0A3S5B124</accession>
<sequence>MEEEEGERLPFLDIEVIGSNGTLKKKLFRKKSYAGIIINLRSHHNCRLKIGIMRSMIIRSLRLTDADFWDEELDKLTRIFLGNGYPNEVIQRIIRAMKSRWQNFLRTNSKTTTSIE</sequence>
<dbReference type="AlphaFoldDB" id="A0A3S5B124"/>
<evidence type="ECO:0000259" key="1">
    <source>
        <dbReference type="Pfam" id="PF26215"/>
    </source>
</evidence>
<feature type="domain" description="Helix-turn-helix" evidence="1">
    <location>
        <begin position="36"/>
        <end position="95"/>
    </location>
</feature>
<comment type="caution">
    <text evidence="2">The sequence shown here is derived from an EMBL/GenBank/DDBJ whole genome shotgun (WGS) entry which is preliminary data.</text>
</comment>
<dbReference type="InterPro" id="IPR058912">
    <property type="entry name" value="HTH_animal"/>
</dbReference>
<evidence type="ECO:0000313" key="3">
    <source>
        <dbReference type="Proteomes" id="UP000784294"/>
    </source>
</evidence>
<name>A0A3S5B124_9PLAT</name>
<dbReference type="EMBL" id="CAAALY010008203">
    <property type="protein sequence ID" value="VEL10155.1"/>
    <property type="molecule type" value="Genomic_DNA"/>
</dbReference>
<dbReference type="PANTHER" id="PTHR21301:SF10">
    <property type="entry name" value="REVERSE TRANSCRIPTASE DOMAIN-CONTAINING PROTEIN"/>
    <property type="match status" value="1"/>
</dbReference>
<proteinExistence type="predicted"/>
<gene>
    <name evidence="2" type="ORF">PXEA_LOCUS3595</name>
</gene>
<keyword evidence="3" id="KW-1185">Reference proteome</keyword>